<dbReference type="Proteomes" id="UP000823388">
    <property type="component" value="Chromosome 9K"/>
</dbReference>
<accession>A0A8T0NB07</accession>
<proteinExistence type="predicted"/>
<protein>
    <submittedName>
        <fullName evidence="1">Uncharacterized protein</fullName>
    </submittedName>
</protein>
<organism evidence="1 2">
    <name type="scientific">Panicum virgatum</name>
    <name type="common">Blackwell switchgrass</name>
    <dbReference type="NCBI Taxonomy" id="38727"/>
    <lineage>
        <taxon>Eukaryota</taxon>
        <taxon>Viridiplantae</taxon>
        <taxon>Streptophyta</taxon>
        <taxon>Embryophyta</taxon>
        <taxon>Tracheophyta</taxon>
        <taxon>Spermatophyta</taxon>
        <taxon>Magnoliopsida</taxon>
        <taxon>Liliopsida</taxon>
        <taxon>Poales</taxon>
        <taxon>Poaceae</taxon>
        <taxon>PACMAD clade</taxon>
        <taxon>Panicoideae</taxon>
        <taxon>Panicodae</taxon>
        <taxon>Paniceae</taxon>
        <taxon>Panicinae</taxon>
        <taxon>Panicum</taxon>
        <taxon>Panicum sect. Hiantes</taxon>
    </lineage>
</organism>
<keyword evidence="2" id="KW-1185">Reference proteome</keyword>
<dbReference type="AlphaFoldDB" id="A0A8T0NB07"/>
<comment type="caution">
    <text evidence="1">The sequence shown here is derived from an EMBL/GenBank/DDBJ whole genome shotgun (WGS) entry which is preliminary data.</text>
</comment>
<sequence length="140" mass="16642">MNPRMFKFKAHKSALGLDDCSPSTQKYNAKNHGLRTWFPLRGTNARYRLHSDPHHLRTFFFWQMENGIRCGKSTCSMELTRNGIHPSRLYKFCEIYLLKRTRYRNIVTVDKARRLAIYLVIKNLILYSCTYKLGQDSQEF</sequence>
<reference evidence="1" key="1">
    <citation type="submission" date="2020-05" db="EMBL/GenBank/DDBJ databases">
        <title>WGS assembly of Panicum virgatum.</title>
        <authorList>
            <person name="Lovell J.T."/>
            <person name="Jenkins J."/>
            <person name="Shu S."/>
            <person name="Juenger T.E."/>
            <person name="Schmutz J."/>
        </authorList>
    </citation>
    <scope>NUCLEOTIDE SEQUENCE</scope>
    <source>
        <strain evidence="1">AP13</strain>
    </source>
</reference>
<dbReference type="EMBL" id="CM029053">
    <property type="protein sequence ID" value="KAG2547101.1"/>
    <property type="molecule type" value="Genomic_DNA"/>
</dbReference>
<gene>
    <name evidence="1" type="ORF">PVAP13_9KG085620</name>
</gene>
<evidence type="ECO:0000313" key="1">
    <source>
        <dbReference type="EMBL" id="KAG2547101.1"/>
    </source>
</evidence>
<name>A0A8T0NB07_PANVG</name>
<evidence type="ECO:0000313" key="2">
    <source>
        <dbReference type="Proteomes" id="UP000823388"/>
    </source>
</evidence>